<dbReference type="Proteomes" id="UP000694308">
    <property type="component" value="Unassembled WGS sequence"/>
</dbReference>
<dbReference type="EMBL" id="JAEEGC010000146">
    <property type="protein sequence ID" value="MBV7275999.1"/>
    <property type="molecule type" value="Genomic_DNA"/>
</dbReference>
<evidence type="ECO:0008006" key="3">
    <source>
        <dbReference type="Google" id="ProtNLM"/>
    </source>
</evidence>
<evidence type="ECO:0000313" key="2">
    <source>
        <dbReference type="Proteomes" id="UP000694308"/>
    </source>
</evidence>
<dbReference type="AlphaFoldDB" id="A0A949U405"/>
<organism evidence="1 2">
    <name type="scientific">Clostridium thailandense</name>
    <dbReference type="NCBI Taxonomy" id="2794346"/>
    <lineage>
        <taxon>Bacteria</taxon>
        <taxon>Bacillati</taxon>
        <taxon>Bacillota</taxon>
        <taxon>Clostridia</taxon>
        <taxon>Eubacteriales</taxon>
        <taxon>Clostridiaceae</taxon>
        <taxon>Clostridium</taxon>
    </lineage>
</organism>
<keyword evidence="2" id="KW-1185">Reference proteome</keyword>
<sequence length="227" mass="27349">MKSKKGSERPNYVIEVFLIMFKILKPNWLLSKGRYNEAVDGFKKIIKKCENKIKVKNLILFNIALCYSRMGEFEKSDQYLSEIDIKTMSEYFIWDHFILKAINIMLLGEEINEVDKYLEKALTILRKKEFYPAEAYFYALKGNNQECLNYIHMYLEFIDERKLESFIKYSYKFDKFIYNVQNNFFIGVCYLKMNNWVIAKQYLKKACQCNYDNYFSRKSKELLEAIN</sequence>
<protein>
    <recommendedName>
        <fullName evidence="3">Tetratricopeptide repeat protein</fullName>
    </recommendedName>
</protein>
<gene>
    <name evidence="1" type="ORF">I6U48_24205</name>
</gene>
<comment type="caution">
    <text evidence="1">The sequence shown here is derived from an EMBL/GenBank/DDBJ whole genome shotgun (WGS) entry which is preliminary data.</text>
</comment>
<reference evidence="1" key="1">
    <citation type="submission" date="2020-12" db="EMBL/GenBank/DDBJ databases">
        <title>Clostridium thailandense sp. nov., a novel acetogenic bacterium isolated from peat land soil in Thailand.</title>
        <authorList>
            <person name="Chaikitkaew S."/>
            <person name="Birkeland N.K."/>
        </authorList>
    </citation>
    <scope>NUCLEOTIDE SEQUENCE</scope>
    <source>
        <strain evidence="1">PL3</strain>
    </source>
</reference>
<evidence type="ECO:0000313" key="1">
    <source>
        <dbReference type="EMBL" id="MBV7275999.1"/>
    </source>
</evidence>
<proteinExistence type="predicted"/>
<dbReference type="RefSeq" id="WP_218323045.1">
    <property type="nucleotide sequence ID" value="NZ_JAEEGC010000146.1"/>
</dbReference>
<accession>A0A949U405</accession>
<name>A0A949U405_9CLOT</name>